<dbReference type="InterPro" id="IPR029057">
    <property type="entry name" value="PRTase-like"/>
</dbReference>
<reference evidence="19 20" key="1">
    <citation type="submission" date="2019-11" db="EMBL/GenBank/DDBJ databases">
        <authorList>
            <person name="Cho J.-C."/>
        </authorList>
    </citation>
    <scope>NUCLEOTIDE SEQUENCE [LARGE SCALE GENOMIC DNA]</scope>
    <source>
        <strain evidence="18 19">JH1073</strain>
        <strain evidence="17 20">JH702</strain>
    </source>
</reference>
<dbReference type="NCBIfam" id="TIGR01251">
    <property type="entry name" value="ribP_PPkin"/>
    <property type="match status" value="1"/>
</dbReference>
<evidence type="ECO:0000256" key="4">
    <source>
        <dbReference type="ARBA" id="ARBA00022679"/>
    </source>
</evidence>
<comment type="cofactor">
    <cofactor evidence="1">
        <name>Mg(2+)</name>
        <dbReference type="ChEBI" id="CHEBI:18420"/>
    </cofactor>
</comment>
<name>A0AAJ5ZGQ6_9CHLR</name>
<dbReference type="CDD" id="cd06223">
    <property type="entry name" value="PRTases_typeI"/>
    <property type="match status" value="1"/>
</dbReference>
<evidence type="ECO:0000256" key="7">
    <source>
        <dbReference type="ARBA" id="ARBA00022741"/>
    </source>
</evidence>
<dbReference type="PANTHER" id="PTHR10210">
    <property type="entry name" value="RIBOSE-PHOSPHATE DIPHOSPHOKINASE FAMILY MEMBER"/>
    <property type="match status" value="1"/>
</dbReference>
<evidence type="ECO:0000256" key="14">
    <source>
        <dbReference type="ARBA" id="ARBA00061444"/>
    </source>
</evidence>
<dbReference type="GO" id="GO:0005524">
    <property type="term" value="F:ATP binding"/>
    <property type="evidence" value="ECO:0007669"/>
    <property type="project" value="UniProtKB-KW"/>
</dbReference>
<evidence type="ECO:0000256" key="1">
    <source>
        <dbReference type="ARBA" id="ARBA00001946"/>
    </source>
</evidence>
<dbReference type="EMBL" id="CP046147">
    <property type="protein sequence ID" value="WFG39060.1"/>
    <property type="molecule type" value="Genomic_DNA"/>
</dbReference>
<evidence type="ECO:0000256" key="15">
    <source>
        <dbReference type="ARBA" id="ARBA00069492"/>
    </source>
</evidence>
<evidence type="ECO:0000313" key="17">
    <source>
        <dbReference type="EMBL" id="MDG0866221.1"/>
    </source>
</evidence>
<dbReference type="GO" id="GO:0000287">
    <property type="term" value="F:magnesium ion binding"/>
    <property type="evidence" value="ECO:0007669"/>
    <property type="project" value="InterPro"/>
</dbReference>
<keyword evidence="8" id="KW-0418">Kinase</keyword>
<dbReference type="SMART" id="SM01400">
    <property type="entry name" value="Pribosyltran_N"/>
    <property type="match status" value="1"/>
</dbReference>
<evidence type="ECO:0000256" key="3">
    <source>
        <dbReference type="ARBA" id="ARBA00013247"/>
    </source>
</evidence>
<keyword evidence="6" id="KW-0545">Nucleotide biosynthesis</keyword>
<reference evidence="19" key="3">
    <citation type="submission" date="2023-06" db="EMBL/GenBank/DDBJ databases">
        <title>Pangenomics reveal diversification of enzyme families and niche specialization in globally abundant SAR202 bacteria.</title>
        <authorList>
            <person name="Saw J.H.W."/>
        </authorList>
    </citation>
    <scope>NUCLEOTIDE SEQUENCE [LARGE SCALE GENOMIC DNA]</scope>
    <source>
        <strain evidence="19">JH1073</strain>
    </source>
</reference>
<keyword evidence="5" id="KW-0479">Metal-binding</keyword>
<dbReference type="Pfam" id="PF13793">
    <property type="entry name" value="Pribosyltran_N"/>
    <property type="match status" value="1"/>
</dbReference>
<dbReference type="AlphaFoldDB" id="A0AAJ5ZGQ6"/>
<organism evidence="18 19">
    <name type="scientific">Candidatus Lucifugimonas marina</name>
    <dbReference type="NCBI Taxonomy" id="3038979"/>
    <lineage>
        <taxon>Bacteria</taxon>
        <taxon>Bacillati</taxon>
        <taxon>Chloroflexota</taxon>
        <taxon>Dehalococcoidia</taxon>
        <taxon>SAR202 cluster</taxon>
        <taxon>Candidatus Lucifugimonadales</taxon>
        <taxon>Candidatus Lucifugimonadaceae</taxon>
        <taxon>Candidatus Lucifugimonas</taxon>
    </lineage>
</organism>
<dbReference type="InterPro" id="IPR029099">
    <property type="entry name" value="Pribosyltran_N"/>
</dbReference>
<keyword evidence="4 18" id="KW-0808">Transferase</keyword>
<evidence type="ECO:0000256" key="13">
    <source>
        <dbReference type="ARBA" id="ARBA00054914"/>
    </source>
</evidence>
<dbReference type="GO" id="GO:0006015">
    <property type="term" value="P:5-phosphoribose 1-diphosphate biosynthetic process"/>
    <property type="evidence" value="ECO:0007669"/>
    <property type="project" value="TreeGrafter"/>
</dbReference>
<comment type="catalytic activity">
    <reaction evidence="12">
        <text>D-ribose 5-phosphate + ATP = 5-phospho-alpha-D-ribose 1-diphosphate + AMP + H(+)</text>
        <dbReference type="Rhea" id="RHEA:15609"/>
        <dbReference type="ChEBI" id="CHEBI:15378"/>
        <dbReference type="ChEBI" id="CHEBI:30616"/>
        <dbReference type="ChEBI" id="CHEBI:58017"/>
        <dbReference type="ChEBI" id="CHEBI:78346"/>
        <dbReference type="ChEBI" id="CHEBI:456215"/>
        <dbReference type="EC" id="2.7.6.1"/>
    </reaction>
</comment>
<evidence type="ECO:0000313" key="19">
    <source>
        <dbReference type="Proteomes" id="UP001219901"/>
    </source>
</evidence>
<dbReference type="InterPro" id="IPR000836">
    <property type="entry name" value="PRTase_dom"/>
</dbReference>
<feature type="domain" description="Ribose-phosphate pyrophosphokinase N-terminal" evidence="16">
    <location>
        <begin position="9"/>
        <end position="124"/>
    </location>
</feature>
<evidence type="ECO:0000259" key="16">
    <source>
        <dbReference type="Pfam" id="PF13793"/>
    </source>
</evidence>
<dbReference type="GO" id="GO:0006164">
    <property type="term" value="P:purine nucleotide biosynthetic process"/>
    <property type="evidence" value="ECO:0007669"/>
    <property type="project" value="TreeGrafter"/>
</dbReference>
<keyword evidence="7" id="KW-0547">Nucleotide-binding</keyword>
<dbReference type="RefSeq" id="WP_342822365.1">
    <property type="nucleotide sequence ID" value="NZ_CP046146.1"/>
</dbReference>
<evidence type="ECO:0000256" key="11">
    <source>
        <dbReference type="ARBA" id="ARBA00029942"/>
    </source>
</evidence>
<dbReference type="Proteomes" id="UP001219901">
    <property type="component" value="Chromosome"/>
</dbReference>
<dbReference type="PANTHER" id="PTHR10210:SF32">
    <property type="entry name" value="RIBOSE-PHOSPHATE PYROPHOSPHOKINASE 2"/>
    <property type="match status" value="1"/>
</dbReference>
<comment type="function">
    <text evidence="13">Involved in the biosynthesis of the central metabolite phospho-alpha-D-ribosyl-1-pyrophosphate (PRPP) via the transfer of pyrophosphoryl group from ATP to 1-hydroxyl of ribose-5-phosphate (Rib-5-P).</text>
</comment>
<dbReference type="GO" id="GO:0005737">
    <property type="term" value="C:cytoplasm"/>
    <property type="evidence" value="ECO:0007669"/>
    <property type="project" value="TreeGrafter"/>
</dbReference>
<dbReference type="FunFam" id="3.40.50.2020:FF:000001">
    <property type="entry name" value="Ribose-phosphate pyrophosphokinase"/>
    <property type="match status" value="1"/>
</dbReference>
<dbReference type="GO" id="GO:0016301">
    <property type="term" value="F:kinase activity"/>
    <property type="evidence" value="ECO:0007669"/>
    <property type="project" value="UniProtKB-KW"/>
</dbReference>
<evidence type="ECO:0000313" key="20">
    <source>
        <dbReference type="Proteomes" id="UP001321249"/>
    </source>
</evidence>
<evidence type="ECO:0000313" key="18">
    <source>
        <dbReference type="EMBL" id="WFG39060.1"/>
    </source>
</evidence>
<dbReference type="GO" id="GO:0004749">
    <property type="term" value="F:ribose phosphate diphosphokinase activity"/>
    <property type="evidence" value="ECO:0007669"/>
    <property type="project" value="UniProtKB-EC"/>
</dbReference>
<dbReference type="EMBL" id="WMBE01000001">
    <property type="protein sequence ID" value="MDG0866221.1"/>
    <property type="molecule type" value="Genomic_DNA"/>
</dbReference>
<dbReference type="PROSITE" id="PS00114">
    <property type="entry name" value="PRPP_SYNTHASE"/>
    <property type="match status" value="1"/>
</dbReference>
<dbReference type="EC" id="2.7.6.1" evidence="3"/>
<accession>A0AAJ5ZGQ6</accession>
<dbReference type="SUPFAM" id="SSF53271">
    <property type="entry name" value="PRTase-like"/>
    <property type="match status" value="1"/>
</dbReference>
<gene>
    <name evidence="18" type="primary">prs</name>
    <name evidence="17" type="ORF">GKO46_03940</name>
    <name evidence="18" type="ORF">GKO48_05320</name>
</gene>
<evidence type="ECO:0000256" key="12">
    <source>
        <dbReference type="ARBA" id="ARBA00049535"/>
    </source>
</evidence>
<dbReference type="GO" id="GO:0009156">
    <property type="term" value="P:ribonucleoside monophosphate biosynthetic process"/>
    <property type="evidence" value="ECO:0007669"/>
    <property type="project" value="InterPro"/>
</dbReference>
<evidence type="ECO:0000256" key="10">
    <source>
        <dbReference type="ARBA" id="ARBA00022842"/>
    </source>
</evidence>
<dbReference type="Gene3D" id="3.40.50.2020">
    <property type="match status" value="2"/>
</dbReference>
<evidence type="ECO:0000256" key="8">
    <source>
        <dbReference type="ARBA" id="ARBA00022777"/>
    </source>
</evidence>
<evidence type="ECO:0000256" key="5">
    <source>
        <dbReference type="ARBA" id="ARBA00022723"/>
    </source>
</evidence>
<sequence length="317" mass="34860">MYGVNGNPVIFAGNSHPELVQNICDYLQQDVGQVEVFKFTNDNTFVKILENVRQKDVFIVQSDVEPVNDNIMEMLIMIDAAKRASAGRITAVIPYYSYARTDKKDQPRVPITGRLIADLLETAGADRAIMVDLHAGQVQGFFHVPVDELTAMPRLVDYFVERNLDNPMVVAVDIGISKKARYFADAISAPLAIVEKRRLGNEDRVESMNVIGDIGDQPIILFDDEISTGGTVISAVEAITARGAKEIYIVATHGVLPGEASQRITSIPHIKELVITDTVPLSEHKVNSKIKVISVAPLLGEAIRRIHEGRSVGELFT</sequence>
<dbReference type="NCBIfam" id="NF002320">
    <property type="entry name" value="PRK01259.1"/>
    <property type="match status" value="1"/>
</dbReference>
<evidence type="ECO:0000256" key="9">
    <source>
        <dbReference type="ARBA" id="ARBA00022840"/>
    </source>
</evidence>
<reference evidence="18" key="2">
    <citation type="journal article" date="2023" name="Nat. Commun.">
        <title>Cultivation of marine bacteria of the SAR202 clade.</title>
        <authorList>
            <person name="Lim Y."/>
            <person name="Seo J.H."/>
            <person name="Giovannoni S.J."/>
            <person name="Kang I."/>
            <person name="Cho J.C."/>
        </authorList>
    </citation>
    <scope>NUCLEOTIDE SEQUENCE</scope>
    <source>
        <strain evidence="18">JH1073</strain>
    </source>
</reference>
<comment type="similarity">
    <text evidence="14">Belongs to the ribose-phosphate pyrophosphokinase family. Class I subfamily.</text>
</comment>
<keyword evidence="9" id="KW-0067">ATP-binding</keyword>
<protein>
    <recommendedName>
        <fullName evidence="15">Ribose-phosphate pyrophosphokinase</fullName>
        <ecNumber evidence="3">2.7.6.1</ecNumber>
    </recommendedName>
    <alternativeName>
        <fullName evidence="11">Phosphoribosyl pyrophosphate synthase</fullName>
    </alternativeName>
</protein>
<dbReference type="InterPro" id="IPR005946">
    <property type="entry name" value="Rib-P_diPkinase"/>
</dbReference>
<evidence type="ECO:0000256" key="6">
    <source>
        <dbReference type="ARBA" id="ARBA00022727"/>
    </source>
</evidence>
<keyword evidence="10" id="KW-0460">Magnesium</keyword>
<dbReference type="Pfam" id="PF14572">
    <property type="entry name" value="Pribosyl_synth"/>
    <property type="match status" value="1"/>
</dbReference>
<dbReference type="GO" id="GO:0002189">
    <property type="term" value="C:ribose phosphate diphosphokinase complex"/>
    <property type="evidence" value="ECO:0007669"/>
    <property type="project" value="TreeGrafter"/>
</dbReference>
<comment type="pathway">
    <text evidence="2">Metabolic intermediate biosynthesis; 5-phospho-alpha-D-ribose 1-diphosphate biosynthesis; 5-phospho-alpha-D-ribose 1-diphosphate from D-ribose 5-phosphate (route I): step 1/1.</text>
</comment>
<evidence type="ECO:0000256" key="2">
    <source>
        <dbReference type="ARBA" id="ARBA00004996"/>
    </source>
</evidence>
<proteinExistence type="inferred from homology"/>
<dbReference type="InterPro" id="IPR000842">
    <property type="entry name" value="PRib_PP_synth_CS"/>
</dbReference>
<keyword evidence="19" id="KW-1185">Reference proteome</keyword>
<dbReference type="Proteomes" id="UP001321249">
    <property type="component" value="Unassembled WGS sequence"/>
</dbReference>